<keyword evidence="1" id="KW-0378">Hydrolase</keyword>
<feature type="domain" description="Peptidase S9 prolyl oligopeptidase catalytic" evidence="3">
    <location>
        <begin position="131"/>
        <end position="293"/>
    </location>
</feature>
<sequence length="294" mass="32624">MQKPLLNPNFNTMKKLFLTCFCCASAVLGARAQDEHIVIWDNASAPTSSGLFGPTVIEKEVFVANNNVAELFVYKAEEPSGRAVVVCPGGGYHNLAIGYEGHDMARWLADHGTTAAVLKYRMPNGHCEVPRNDAEQALRIMREHAAEWGYDASRVGIVGSSAGGHLAASTGTISDEKPAFMILFYPVITAEEGKLHKNSFKYLLGKDYSSEEARNYSLEKRVSALTPPTLLLLSDDDRIVPPVNSLLFYEALKRNGVKASIHVFPTGDHGWGIKPEFKYIEQWQRYALDWLEQF</sequence>
<organism evidence="4 5">
    <name type="scientific">Alistipes communis</name>
    <dbReference type="NCBI Taxonomy" id="2585118"/>
    <lineage>
        <taxon>Bacteria</taxon>
        <taxon>Pseudomonadati</taxon>
        <taxon>Bacteroidota</taxon>
        <taxon>Bacteroidia</taxon>
        <taxon>Bacteroidales</taxon>
        <taxon>Rikenellaceae</taxon>
        <taxon>Alistipes</taxon>
    </lineage>
</organism>
<dbReference type="GO" id="GO:0008236">
    <property type="term" value="F:serine-type peptidase activity"/>
    <property type="evidence" value="ECO:0007669"/>
    <property type="project" value="InterPro"/>
</dbReference>
<reference evidence="5" key="1">
    <citation type="submission" date="2019-06" db="EMBL/GenBank/DDBJ databases">
        <title>Alistipes onderdonkii subsp. vulgaris subsp. nov., Alistipes dispar sp. nov. and Alistipes communis sp. nov., isolated from human faeces, and creation of Alistipes onderdonkii subsp. onderdonkii subsp. nov.</title>
        <authorList>
            <person name="Sakamoto M."/>
            <person name="Ikeyama N."/>
            <person name="Ogata Y."/>
            <person name="Suda W."/>
            <person name="Iino T."/>
            <person name="Hattori M."/>
            <person name="Ohkuma M."/>
        </authorList>
    </citation>
    <scope>NUCLEOTIDE SEQUENCE [LARGE SCALE GENOMIC DNA]</scope>
    <source>
        <strain evidence="5">5CBH24</strain>
    </source>
</reference>
<evidence type="ECO:0000313" key="4">
    <source>
        <dbReference type="EMBL" id="BBL02720.1"/>
    </source>
</evidence>
<accession>A0A4Y1WNN0</accession>
<dbReference type="Proteomes" id="UP000318946">
    <property type="component" value="Chromosome"/>
</dbReference>
<feature type="signal peptide" evidence="2">
    <location>
        <begin position="1"/>
        <end position="32"/>
    </location>
</feature>
<dbReference type="KEGG" id="acou:A5CBH24_00330"/>
<keyword evidence="5" id="KW-1185">Reference proteome</keyword>
<dbReference type="Pfam" id="PF00326">
    <property type="entry name" value="Peptidase_S9"/>
    <property type="match status" value="1"/>
</dbReference>
<evidence type="ECO:0000256" key="1">
    <source>
        <dbReference type="ARBA" id="ARBA00022801"/>
    </source>
</evidence>
<dbReference type="InterPro" id="IPR050300">
    <property type="entry name" value="GDXG_lipolytic_enzyme"/>
</dbReference>
<dbReference type="AlphaFoldDB" id="A0A4Y1WNN0"/>
<feature type="chain" id="PRO_5021336394" description="Peptidase S9 prolyl oligopeptidase catalytic domain-containing protein" evidence="2">
    <location>
        <begin position="33"/>
        <end position="294"/>
    </location>
</feature>
<keyword evidence="2" id="KW-0732">Signal</keyword>
<dbReference type="InterPro" id="IPR001375">
    <property type="entry name" value="Peptidase_S9_cat"/>
</dbReference>
<dbReference type="SUPFAM" id="SSF53474">
    <property type="entry name" value="alpha/beta-Hydrolases"/>
    <property type="match status" value="1"/>
</dbReference>
<dbReference type="GO" id="GO:0006508">
    <property type="term" value="P:proteolysis"/>
    <property type="evidence" value="ECO:0007669"/>
    <property type="project" value="InterPro"/>
</dbReference>
<dbReference type="Gene3D" id="3.40.50.1820">
    <property type="entry name" value="alpha/beta hydrolase"/>
    <property type="match status" value="1"/>
</dbReference>
<proteinExistence type="predicted"/>
<gene>
    <name evidence="4" type="ORF">A5CBH24_00330</name>
</gene>
<protein>
    <recommendedName>
        <fullName evidence="3">Peptidase S9 prolyl oligopeptidase catalytic domain-containing protein</fullName>
    </recommendedName>
</protein>
<dbReference type="PANTHER" id="PTHR48081:SF6">
    <property type="entry name" value="PEPTIDASE S9 PROLYL OLIGOPEPTIDASE CATALYTIC DOMAIN-CONTAINING PROTEIN"/>
    <property type="match status" value="1"/>
</dbReference>
<name>A0A4Y1WNN0_9BACT</name>
<dbReference type="EMBL" id="AP019735">
    <property type="protein sequence ID" value="BBL02720.1"/>
    <property type="molecule type" value="Genomic_DNA"/>
</dbReference>
<dbReference type="InterPro" id="IPR029058">
    <property type="entry name" value="AB_hydrolase_fold"/>
</dbReference>
<dbReference type="PANTHER" id="PTHR48081">
    <property type="entry name" value="AB HYDROLASE SUPERFAMILY PROTEIN C4A8.06C"/>
    <property type="match status" value="1"/>
</dbReference>
<evidence type="ECO:0000256" key="2">
    <source>
        <dbReference type="SAM" id="SignalP"/>
    </source>
</evidence>
<evidence type="ECO:0000313" key="5">
    <source>
        <dbReference type="Proteomes" id="UP000318946"/>
    </source>
</evidence>
<evidence type="ECO:0000259" key="3">
    <source>
        <dbReference type="Pfam" id="PF00326"/>
    </source>
</evidence>